<evidence type="ECO:0000313" key="8">
    <source>
        <dbReference type="EMBL" id="JAS39041.1"/>
    </source>
</evidence>
<feature type="signal peptide" evidence="7">
    <location>
        <begin position="1"/>
        <end position="19"/>
    </location>
</feature>
<evidence type="ECO:0000256" key="4">
    <source>
        <dbReference type="ARBA" id="ARBA00022989"/>
    </source>
</evidence>
<feature type="transmembrane region" description="Helical" evidence="6">
    <location>
        <begin position="139"/>
        <end position="161"/>
    </location>
</feature>
<dbReference type="AlphaFoldDB" id="A0A1B6EMA8"/>
<dbReference type="PANTHER" id="PTHR10383:SF9">
    <property type="entry name" value="SERINE INCORPORATOR, ISOFORM F"/>
    <property type="match status" value="1"/>
</dbReference>
<reference evidence="8" key="1">
    <citation type="submission" date="2015-11" db="EMBL/GenBank/DDBJ databases">
        <title>De novo transcriptome assembly of four potential Pierce s Disease insect vectors from Arizona vineyards.</title>
        <authorList>
            <person name="Tassone E.E."/>
        </authorList>
    </citation>
    <scope>NUCLEOTIDE SEQUENCE</scope>
</reference>
<keyword evidence="7" id="KW-0732">Signal</keyword>
<name>A0A1B6EMA8_9HEMI</name>
<comment type="similarity">
    <text evidence="2">Belongs to the TDE1 family.</text>
</comment>
<feature type="chain" id="PRO_5008582210" description="Serine incorporator" evidence="7">
    <location>
        <begin position="20"/>
        <end position="443"/>
    </location>
</feature>
<evidence type="ECO:0000256" key="6">
    <source>
        <dbReference type="SAM" id="Phobius"/>
    </source>
</evidence>
<feature type="transmembrane region" description="Helical" evidence="6">
    <location>
        <begin position="414"/>
        <end position="438"/>
    </location>
</feature>
<evidence type="ECO:0000256" key="1">
    <source>
        <dbReference type="ARBA" id="ARBA00004141"/>
    </source>
</evidence>
<evidence type="ECO:0000256" key="2">
    <source>
        <dbReference type="ARBA" id="ARBA00006665"/>
    </source>
</evidence>
<feature type="transmembrane region" description="Helical" evidence="6">
    <location>
        <begin position="269"/>
        <end position="288"/>
    </location>
</feature>
<feature type="transmembrane region" description="Helical" evidence="6">
    <location>
        <begin position="37"/>
        <end position="55"/>
    </location>
</feature>
<evidence type="ECO:0000256" key="7">
    <source>
        <dbReference type="SAM" id="SignalP"/>
    </source>
</evidence>
<feature type="transmembrane region" description="Helical" evidence="6">
    <location>
        <begin position="167"/>
        <end position="185"/>
    </location>
</feature>
<evidence type="ECO:0000256" key="3">
    <source>
        <dbReference type="ARBA" id="ARBA00022692"/>
    </source>
</evidence>
<feature type="transmembrane region" description="Helical" evidence="6">
    <location>
        <begin position="240"/>
        <end position="257"/>
    </location>
</feature>
<feature type="transmembrane region" description="Helical" evidence="6">
    <location>
        <begin position="93"/>
        <end position="118"/>
    </location>
</feature>
<feature type="transmembrane region" description="Helical" evidence="6">
    <location>
        <begin position="372"/>
        <end position="394"/>
    </location>
</feature>
<dbReference type="EMBL" id="GECZ01030728">
    <property type="protein sequence ID" value="JAS39041.1"/>
    <property type="molecule type" value="Transcribed_RNA"/>
</dbReference>
<keyword evidence="3 6" id="KW-0812">Transmembrane</keyword>
<proteinExistence type="inferred from homology"/>
<feature type="transmembrane region" description="Helical" evidence="6">
    <location>
        <begin position="205"/>
        <end position="228"/>
    </location>
</feature>
<keyword evidence="5 6" id="KW-0472">Membrane</keyword>
<feature type="transmembrane region" description="Helical" evidence="6">
    <location>
        <begin position="308"/>
        <end position="326"/>
    </location>
</feature>
<comment type="subcellular location">
    <subcellularLocation>
        <location evidence="1">Membrane</location>
        <topology evidence="1">Multi-pass membrane protein</topology>
    </subcellularLocation>
</comment>
<evidence type="ECO:0008006" key="9">
    <source>
        <dbReference type="Google" id="ProtNLM"/>
    </source>
</evidence>
<accession>A0A1B6EMA8</accession>
<protein>
    <recommendedName>
        <fullName evidence="9">Serine incorporator</fullName>
    </recommendedName>
</protein>
<gene>
    <name evidence="8" type="ORF">g.45286</name>
</gene>
<dbReference type="GO" id="GO:0016020">
    <property type="term" value="C:membrane"/>
    <property type="evidence" value="ECO:0007669"/>
    <property type="project" value="UniProtKB-SubCell"/>
</dbReference>
<dbReference type="PANTHER" id="PTHR10383">
    <property type="entry name" value="SERINE INCORPORATOR"/>
    <property type="match status" value="1"/>
</dbReference>
<dbReference type="InterPro" id="IPR005016">
    <property type="entry name" value="TDE1/TMS"/>
</dbReference>
<dbReference type="Pfam" id="PF03348">
    <property type="entry name" value="Serinc"/>
    <property type="match status" value="1"/>
</dbReference>
<evidence type="ECO:0000256" key="5">
    <source>
        <dbReference type="ARBA" id="ARBA00023136"/>
    </source>
</evidence>
<organism evidence="8">
    <name type="scientific">Cuerna arida</name>
    <dbReference type="NCBI Taxonomy" id="1464854"/>
    <lineage>
        <taxon>Eukaryota</taxon>
        <taxon>Metazoa</taxon>
        <taxon>Ecdysozoa</taxon>
        <taxon>Arthropoda</taxon>
        <taxon>Hexapoda</taxon>
        <taxon>Insecta</taxon>
        <taxon>Pterygota</taxon>
        <taxon>Neoptera</taxon>
        <taxon>Paraneoptera</taxon>
        <taxon>Hemiptera</taxon>
        <taxon>Auchenorrhyncha</taxon>
        <taxon>Membracoidea</taxon>
        <taxon>Cicadellidae</taxon>
        <taxon>Cicadellinae</taxon>
        <taxon>Proconiini</taxon>
        <taxon>Cuerna</taxon>
    </lineage>
</organism>
<keyword evidence="4 6" id="KW-1133">Transmembrane helix</keyword>
<sequence length="443" mass="49633">MGAAFSAAQLACCCGTAACSLCCNSCPTCRNSTSSRIMYMLMLLTMMLSSFLMLSPNLKSFLHMLPICKTNSTSNSLIPNVVPNAVTYDCDKAIGYIAVYRIGFAFTIFFLLMSALMVRVRSSRDPRSGIQNGFWGLKFLIVIGVTIAAFFIPAGSFSVFWMKIGMIGGFVFILIQLLLIIDFAYSWNESWTDNWEKSNNKNWYYALVTVTFANYIIALFGFIFLYSHYTQANDCGFNKFLIFINVLGCLVFSICSVNNKIQEYNTKSGLLQSSVITLYVVFLTWSSLSNQPKSQCNLNGSLLPKVDSESILGLVVWTICIMYSSIRSASNGDKLTLSGSDTANDIDVESGRGTREEDPNAKVWDNETERVAYSWSTFHFIFAMAALYVMMTLTNWYKPNTAVGEILEANEASMWVKAISSWICILLFMWSLVAPMIYSDREF</sequence>